<name>A0ABD5QFX9_9EURY</name>
<dbReference type="AlphaFoldDB" id="A0ABD5QFX9"/>
<accession>A0ABD5QFX9</accession>
<comment type="caution">
    <text evidence="1">The sequence shown here is derived from an EMBL/GenBank/DDBJ whole genome shotgun (WGS) entry which is preliminary data.</text>
</comment>
<protein>
    <submittedName>
        <fullName evidence="1">MBL fold metallo-hydrolase</fullName>
    </submittedName>
</protein>
<evidence type="ECO:0000313" key="1">
    <source>
        <dbReference type="EMBL" id="MFC4987937.1"/>
    </source>
</evidence>
<dbReference type="PANTHER" id="PTHR43546:SF8">
    <property type="entry name" value="METALLO-BETA-LACTAMASE DOMAIN-CONTAINING PROTEIN"/>
    <property type="match status" value="1"/>
</dbReference>
<dbReference type="InterPro" id="IPR036866">
    <property type="entry name" value="RibonucZ/Hydroxyglut_hydro"/>
</dbReference>
<dbReference type="Proteomes" id="UP001595925">
    <property type="component" value="Unassembled WGS sequence"/>
</dbReference>
<dbReference type="SUPFAM" id="SSF56281">
    <property type="entry name" value="Metallo-hydrolase/oxidoreductase"/>
    <property type="match status" value="1"/>
</dbReference>
<dbReference type="PANTHER" id="PTHR43546">
    <property type="entry name" value="UPF0173 METAL-DEPENDENT HYDROLASE MJ1163-RELATED"/>
    <property type="match status" value="1"/>
</dbReference>
<keyword evidence="2" id="KW-1185">Reference proteome</keyword>
<proteinExistence type="predicted"/>
<dbReference type="InterPro" id="IPR050114">
    <property type="entry name" value="UPF0173_UPF0282_UlaG_hydrolase"/>
</dbReference>
<dbReference type="Gene3D" id="3.60.15.10">
    <property type="entry name" value="Ribonuclease Z/Hydroxyacylglutathione hydrolase-like"/>
    <property type="match status" value="1"/>
</dbReference>
<sequence length="203" mass="21070">MPLRCGPVTVERLGPTTVRLAARTGVVVYLDPAGDVGEPRDGDLVLVTERPDPDAIARIAREDALVAIPEGIDPSGLDRPVERVAPGESFLVGPLDLHTTPAGGADGRATGCGYALTMDGVTAFWPGRTAVFDSHRTMSVDLLLAPVGLEGAMDRRAAADLAETLDLDLVVPVGSESAVDVESFVVDVATRGIPIALEPPAES</sequence>
<gene>
    <name evidence="1" type="ORF">ACFPFO_09265</name>
</gene>
<evidence type="ECO:0000313" key="2">
    <source>
        <dbReference type="Proteomes" id="UP001595925"/>
    </source>
</evidence>
<reference evidence="1 2" key="1">
    <citation type="journal article" date="2019" name="Int. J. Syst. Evol. Microbiol.">
        <title>The Global Catalogue of Microorganisms (GCM) 10K type strain sequencing project: providing services to taxonomists for standard genome sequencing and annotation.</title>
        <authorList>
            <consortium name="The Broad Institute Genomics Platform"/>
            <consortium name="The Broad Institute Genome Sequencing Center for Infectious Disease"/>
            <person name="Wu L."/>
            <person name="Ma J."/>
        </authorList>
    </citation>
    <scope>NUCLEOTIDE SEQUENCE [LARGE SCALE GENOMIC DNA]</scope>
    <source>
        <strain evidence="1 2">CGMCC 1.15824</strain>
    </source>
</reference>
<dbReference type="Pfam" id="PF13483">
    <property type="entry name" value="Lactamase_B_3"/>
    <property type="match status" value="1"/>
</dbReference>
<dbReference type="EMBL" id="JBHSJG010000035">
    <property type="protein sequence ID" value="MFC4987937.1"/>
    <property type="molecule type" value="Genomic_DNA"/>
</dbReference>
<dbReference type="RefSeq" id="WP_224829413.1">
    <property type="nucleotide sequence ID" value="NZ_JAIVEF010000020.1"/>
</dbReference>
<organism evidence="1 2">
    <name type="scientific">Saliphagus infecundisoli</name>
    <dbReference type="NCBI Taxonomy" id="1849069"/>
    <lineage>
        <taxon>Archaea</taxon>
        <taxon>Methanobacteriati</taxon>
        <taxon>Methanobacteriota</taxon>
        <taxon>Stenosarchaea group</taxon>
        <taxon>Halobacteria</taxon>
        <taxon>Halobacteriales</taxon>
        <taxon>Natrialbaceae</taxon>
        <taxon>Saliphagus</taxon>
    </lineage>
</organism>